<organism evidence="2 3">
    <name type="scientific">Pleurodeles waltl</name>
    <name type="common">Iberian ribbed newt</name>
    <dbReference type="NCBI Taxonomy" id="8319"/>
    <lineage>
        <taxon>Eukaryota</taxon>
        <taxon>Metazoa</taxon>
        <taxon>Chordata</taxon>
        <taxon>Craniata</taxon>
        <taxon>Vertebrata</taxon>
        <taxon>Euteleostomi</taxon>
        <taxon>Amphibia</taxon>
        <taxon>Batrachia</taxon>
        <taxon>Caudata</taxon>
        <taxon>Salamandroidea</taxon>
        <taxon>Salamandridae</taxon>
        <taxon>Pleurodelinae</taxon>
        <taxon>Pleurodeles</taxon>
    </lineage>
</organism>
<feature type="transmembrane region" description="Helical" evidence="1">
    <location>
        <begin position="89"/>
        <end position="108"/>
    </location>
</feature>
<keyword evidence="1" id="KW-1133">Transmembrane helix</keyword>
<evidence type="ECO:0000256" key="1">
    <source>
        <dbReference type="SAM" id="Phobius"/>
    </source>
</evidence>
<sequence>MRPVSAVGLGRGEGRCPICVPRSHRAPFYGLASSLPLQRGREPGIGLLSDCRRAVPCPLDHSTGAGRCCPSTVTLEVVLIRPSHGTGKAFLALPVVFVGMSLAVLWLAT</sequence>
<reference evidence="2" key="1">
    <citation type="journal article" date="2022" name="bioRxiv">
        <title>Sequencing and chromosome-scale assembly of the giantPleurodeles waltlgenome.</title>
        <authorList>
            <person name="Brown T."/>
            <person name="Elewa A."/>
            <person name="Iarovenko S."/>
            <person name="Subramanian E."/>
            <person name="Araus A.J."/>
            <person name="Petzold A."/>
            <person name="Susuki M."/>
            <person name="Suzuki K.-i.T."/>
            <person name="Hayashi T."/>
            <person name="Toyoda A."/>
            <person name="Oliveira C."/>
            <person name="Osipova E."/>
            <person name="Leigh N.D."/>
            <person name="Simon A."/>
            <person name="Yun M.H."/>
        </authorList>
    </citation>
    <scope>NUCLEOTIDE SEQUENCE</scope>
    <source>
        <strain evidence="2">20211129_DDA</strain>
        <tissue evidence="2">Liver</tissue>
    </source>
</reference>
<comment type="caution">
    <text evidence="2">The sequence shown here is derived from an EMBL/GenBank/DDBJ whole genome shotgun (WGS) entry which is preliminary data.</text>
</comment>
<protein>
    <submittedName>
        <fullName evidence="2">Uncharacterized protein</fullName>
    </submittedName>
</protein>
<dbReference type="EMBL" id="JANPWB010000001">
    <property type="protein sequence ID" value="KAJ1215523.1"/>
    <property type="molecule type" value="Genomic_DNA"/>
</dbReference>
<accession>A0AAV7WN64</accession>
<gene>
    <name evidence="2" type="ORF">NDU88_003131</name>
</gene>
<dbReference type="AlphaFoldDB" id="A0AAV7WN64"/>
<proteinExistence type="predicted"/>
<name>A0AAV7WN64_PLEWA</name>
<dbReference type="Proteomes" id="UP001066276">
    <property type="component" value="Chromosome 1_1"/>
</dbReference>
<evidence type="ECO:0000313" key="3">
    <source>
        <dbReference type="Proteomes" id="UP001066276"/>
    </source>
</evidence>
<keyword evidence="1" id="KW-0812">Transmembrane</keyword>
<keyword evidence="3" id="KW-1185">Reference proteome</keyword>
<keyword evidence="1" id="KW-0472">Membrane</keyword>
<evidence type="ECO:0000313" key="2">
    <source>
        <dbReference type="EMBL" id="KAJ1215523.1"/>
    </source>
</evidence>